<dbReference type="AlphaFoldDB" id="A0AAW6CQJ0"/>
<gene>
    <name evidence="1" type="ORF">PNE06_19145</name>
</gene>
<proteinExistence type="predicted"/>
<organism evidence="1 2">
    <name type="scientific">Flavonifractor plautii</name>
    <name type="common">Fusobacterium plautii</name>
    <dbReference type="NCBI Taxonomy" id="292800"/>
    <lineage>
        <taxon>Bacteria</taxon>
        <taxon>Bacillati</taxon>
        <taxon>Bacillota</taxon>
        <taxon>Clostridia</taxon>
        <taxon>Eubacteriales</taxon>
        <taxon>Oscillospiraceae</taxon>
        <taxon>Flavonifractor</taxon>
    </lineage>
</organism>
<reference evidence="1" key="1">
    <citation type="submission" date="2023-01" db="EMBL/GenBank/DDBJ databases">
        <title>Human gut microbiome strain richness.</title>
        <authorList>
            <person name="Chen-Liaw A."/>
        </authorList>
    </citation>
    <scope>NUCLEOTIDE SEQUENCE</scope>
    <source>
        <strain evidence="1">1001287st1_F4_1001285I_161205</strain>
    </source>
</reference>
<protein>
    <submittedName>
        <fullName evidence="1">Uncharacterized protein</fullName>
    </submittedName>
</protein>
<sequence>MVQKPNRKPKYDAIKMRMDLTFDVPAELAEQIELWGIYQFERCVYEEERRQLCLSACTTLYRKGA</sequence>
<dbReference type="RefSeq" id="WP_195325440.1">
    <property type="nucleotide sequence ID" value="NZ_JADMVZ010000006.1"/>
</dbReference>
<dbReference type="Proteomes" id="UP001211173">
    <property type="component" value="Unassembled WGS sequence"/>
</dbReference>
<evidence type="ECO:0000313" key="2">
    <source>
        <dbReference type="Proteomes" id="UP001211173"/>
    </source>
</evidence>
<name>A0AAW6CQJ0_FLAPL</name>
<evidence type="ECO:0000313" key="1">
    <source>
        <dbReference type="EMBL" id="MDB7935204.1"/>
    </source>
</evidence>
<dbReference type="EMBL" id="JAQLWV010000039">
    <property type="protein sequence ID" value="MDB7935204.1"/>
    <property type="molecule type" value="Genomic_DNA"/>
</dbReference>
<accession>A0AAW6CQJ0</accession>
<comment type="caution">
    <text evidence="1">The sequence shown here is derived from an EMBL/GenBank/DDBJ whole genome shotgun (WGS) entry which is preliminary data.</text>
</comment>